<evidence type="ECO:0000313" key="11">
    <source>
        <dbReference type="Proteomes" id="UP001318040"/>
    </source>
</evidence>
<dbReference type="SMART" id="SM00249">
    <property type="entry name" value="PHD"/>
    <property type="match status" value="1"/>
</dbReference>
<feature type="domain" description="Agenet" evidence="10">
    <location>
        <begin position="108"/>
        <end position="164"/>
    </location>
</feature>
<evidence type="ECO:0000256" key="7">
    <source>
        <dbReference type="SAM" id="MobiDB-lite"/>
    </source>
</evidence>
<feature type="domain" description="Tudor" evidence="9">
    <location>
        <begin position="108"/>
        <end position="164"/>
    </location>
</feature>
<dbReference type="InterPro" id="IPR004092">
    <property type="entry name" value="Mbt"/>
</dbReference>
<organism evidence="11 12">
    <name type="scientific">Petromyzon marinus</name>
    <name type="common">Sea lamprey</name>
    <dbReference type="NCBI Taxonomy" id="7757"/>
    <lineage>
        <taxon>Eukaryota</taxon>
        <taxon>Metazoa</taxon>
        <taxon>Chordata</taxon>
        <taxon>Craniata</taxon>
        <taxon>Vertebrata</taxon>
        <taxon>Cyclostomata</taxon>
        <taxon>Hyperoartia</taxon>
        <taxon>Petromyzontiformes</taxon>
        <taxon>Petromyzontidae</taxon>
        <taxon>Petromyzon</taxon>
    </lineage>
</organism>
<keyword evidence="11" id="KW-1185">Reference proteome</keyword>
<dbReference type="CDD" id="cd20104">
    <property type="entry name" value="MBT_PHF20L1-like"/>
    <property type="match status" value="1"/>
</dbReference>
<dbReference type="InterPro" id="IPR043449">
    <property type="entry name" value="PHF20-like"/>
</dbReference>
<feature type="domain" description="Agenet" evidence="10">
    <location>
        <begin position="31"/>
        <end position="93"/>
    </location>
</feature>
<name>A0AAJ7T217_PETMA</name>
<dbReference type="InterPro" id="IPR014002">
    <property type="entry name" value="Agenet_dom_plant"/>
</dbReference>
<feature type="region of interest" description="Disordered" evidence="7">
    <location>
        <begin position="783"/>
        <end position="828"/>
    </location>
</feature>
<evidence type="ECO:0000259" key="10">
    <source>
        <dbReference type="SMART" id="SM00743"/>
    </source>
</evidence>
<dbReference type="KEGG" id="pmrn:116941593"/>
<keyword evidence="2" id="KW-0479">Metal-binding</keyword>
<evidence type="ECO:0000256" key="4">
    <source>
        <dbReference type="ARBA" id="ARBA00022771"/>
    </source>
</evidence>
<feature type="compositionally biased region" description="Basic and acidic residues" evidence="7">
    <location>
        <begin position="298"/>
        <end position="318"/>
    </location>
</feature>
<evidence type="ECO:0000259" key="8">
    <source>
        <dbReference type="SMART" id="SM00249"/>
    </source>
</evidence>
<feature type="region of interest" description="Disordered" evidence="7">
    <location>
        <begin position="289"/>
        <end position="507"/>
    </location>
</feature>
<keyword evidence="4" id="KW-0863">Zinc-finger</keyword>
<protein>
    <submittedName>
        <fullName evidence="12">PHD finger protein 20-like protein 1 isoform X1</fullName>
    </submittedName>
</protein>
<gene>
    <name evidence="12" type="primary">LOC116941593</name>
</gene>
<dbReference type="GO" id="GO:0008270">
    <property type="term" value="F:zinc ion binding"/>
    <property type="evidence" value="ECO:0007669"/>
    <property type="project" value="UniProtKB-KW"/>
</dbReference>
<dbReference type="Proteomes" id="UP001318040">
    <property type="component" value="Chromosome 12"/>
</dbReference>
<comment type="subcellular location">
    <subcellularLocation>
        <location evidence="1">Nucleus</location>
    </subcellularLocation>
</comment>
<evidence type="ECO:0000256" key="3">
    <source>
        <dbReference type="ARBA" id="ARBA00022737"/>
    </source>
</evidence>
<dbReference type="SUPFAM" id="SSF63748">
    <property type="entry name" value="Tudor/PWWP/MBT"/>
    <property type="match status" value="2"/>
</dbReference>
<proteinExistence type="predicted"/>
<feature type="region of interest" description="Disordered" evidence="7">
    <location>
        <begin position="182"/>
        <end position="258"/>
    </location>
</feature>
<dbReference type="PANTHER" id="PTHR15856">
    <property type="entry name" value="PHD FINGER PROTEIN 20-RELATED"/>
    <property type="match status" value="1"/>
</dbReference>
<feature type="compositionally biased region" description="Polar residues" evidence="7">
    <location>
        <begin position="319"/>
        <end position="334"/>
    </location>
</feature>
<dbReference type="RefSeq" id="XP_032808682.1">
    <property type="nucleotide sequence ID" value="XM_032952791.1"/>
</dbReference>
<evidence type="ECO:0000256" key="1">
    <source>
        <dbReference type="ARBA" id="ARBA00004123"/>
    </source>
</evidence>
<dbReference type="GO" id="GO:0005634">
    <property type="term" value="C:nucleus"/>
    <property type="evidence" value="ECO:0007669"/>
    <property type="project" value="UniProtKB-SubCell"/>
</dbReference>
<feature type="compositionally biased region" description="Polar residues" evidence="7">
    <location>
        <begin position="375"/>
        <end position="386"/>
    </location>
</feature>
<accession>A0AAJ7T217</accession>
<dbReference type="Gene3D" id="2.30.30.140">
    <property type="match status" value="2"/>
</dbReference>
<evidence type="ECO:0000256" key="5">
    <source>
        <dbReference type="ARBA" id="ARBA00022833"/>
    </source>
</evidence>
<dbReference type="InterPro" id="IPR002999">
    <property type="entry name" value="Tudor"/>
</dbReference>
<dbReference type="InterPro" id="IPR041297">
    <property type="entry name" value="Crb2_Tudor"/>
</dbReference>
<dbReference type="AlphaFoldDB" id="A0AAJ7T217"/>
<dbReference type="Pfam" id="PF02820">
    <property type="entry name" value="MBT"/>
    <property type="match status" value="1"/>
</dbReference>
<evidence type="ECO:0000256" key="2">
    <source>
        <dbReference type="ARBA" id="ARBA00022723"/>
    </source>
</evidence>
<dbReference type="Pfam" id="PF18115">
    <property type="entry name" value="Tudor_3"/>
    <property type="match status" value="1"/>
</dbReference>
<evidence type="ECO:0000256" key="6">
    <source>
        <dbReference type="ARBA" id="ARBA00023242"/>
    </source>
</evidence>
<keyword evidence="5" id="KW-0862">Zinc</keyword>
<sequence>MASVEEADKMGKMGDKISEKYNKKLPHRLGIAYEVGARLEAQDYLLKWYPSRIEKVDPDEGKILIHFERWNHRYDEWIDCNSPRLRPLQRTSLRREGLKQEEPAVGAVPFKVGDEVLARWIDCRYYPAKIITINKEDTYSVRFYDGFVKDVKSINVKEMPEDLKNQDWTAIVKSTVEAQALEQAANKSRARAGHQAGHQAEHQAVHQQTGQQAAHVEEEEEGARKGRRSDAEEGSGSEKALPQPQKQRSAEARQPASLLQSKVMAAKKRKSAFMGAFQAKRARLNQLTGILASKLSRRRDADVQDSKERPSEAVENKETSPLNSAQPSGLSVESASGVMPGAITRQHSLRLRRSSRASAGLASPSSDSSHSPRSNQHAGSPGQLSSPDGGLSPASATSDSPGRRRRPSALSESSAHDRAQTRTEGASADASSSLKSEMLSADAKRRERDRSRDKKEKDVSKSKKKKKKKKKTRKESTDGASVADSVDSLGLEETSGNADDSQDEDGAGGDEIVRCSCGINEETGFMIQCEMCSCWQHSVCMGFTEENIPDRYSCHVCQDPPGQRWSARFAFERDWLVEGRLQSFSFARDSYWSRHAASFAALQRLLADMHRVHEVIHGLKLKIHIAKTEDRSDLMLWASPWRTERIKTELISLPGNDGRLEACPALSASANDGPFAGLEGVNGVASCQVPPGKDAEREVKAESPSESTYITSEHCYQKPQGAGPAAARAANARAWRECAGRDGDSGSDTTYAADSGRTNTAGSFIYGLDATYCSVAGVGNCENNGGGSSSDETPSVETGAGSGMEEEGGPSLGAAGPNSGAGWKSAGHQQAGGVAQQHLCLSELLLHVEALQDDVAKRMDFLEEQLTTLEGMFESTCEQSSEFELRLPRVKRSLRQMAADLQKLQQLSTLCA</sequence>
<feature type="compositionally biased region" description="Basic and acidic residues" evidence="7">
    <location>
        <begin position="442"/>
        <end position="461"/>
    </location>
</feature>
<evidence type="ECO:0000313" key="12">
    <source>
        <dbReference type="RefSeq" id="XP_032808682.1"/>
    </source>
</evidence>
<dbReference type="SUPFAM" id="SSF57903">
    <property type="entry name" value="FYVE/PHD zinc finger"/>
    <property type="match status" value="1"/>
</dbReference>
<dbReference type="PROSITE" id="PS01359">
    <property type="entry name" value="ZF_PHD_1"/>
    <property type="match status" value="1"/>
</dbReference>
<dbReference type="SMART" id="SM00743">
    <property type="entry name" value="Agenet"/>
    <property type="match status" value="2"/>
</dbReference>
<dbReference type="GO" id="GO:0006357">
    <property type="term" value="P:regulation of transcription by RNA polymerase II"/>
    <property type="evidence" value="ECO:0007669"/>
    <property type="project" value="TreeGrafter"/>
</dbReference>
<dbReference type="InterPro" id="IPR019786">
    <property type="entry name" value="Zinc_finger_PHD-type_CS"/>
</dbReference>
<dbReference type="InterPro" id="IPR013083">
    <property type="entry name" value="Znf_RING/FYVE/PHD"/>
</dbReference>
<dbReference type="GO" id="GO:0044545">
    <property type="term" value="C:NSL complex"/>
    <property type="evidence" value="ECO:0007669"/>
    <property type="project" value="TreeGrafter"/>
</dbReference>
<dbReference type="Pfam" id="PF20826">
    <property type="entry name" value="PHD_5"/>
    <property type="match status" value="1"/>
</dbReference>
<feature type="compositionally biased region" description="Low complexity" evidence="7">
    <location>
        <begin position="356"/>
        <end position="374"/>
    </location>
</feature>
<dbReference type="InterPro" id="IPR001965">
    <property type="entry name" value="Znf_PHD"/>
</dbReference>
<dbReference type="SMART" id="SM00333">
    <property type="entry name" value="TUDOR"/>
    <property type="match status" value="2"/>
</dbReference>
<keyword evidence="3" id="KW-0677">Repeat</keyword>
<dbReference type="PANTHER" id="PTHR15856:SF51">
    <property type="entry name" value="MBD-R2"/>
    <property type="match status" value="1"/>
</dbReference>
<dbReference type="InterPro" id="IPR011011">
    <property type="entry name" value="Znf_FYVE_PHD"/>
</dbReference>
<evidence type="ECO:0000259" key="9">
    <source>
        <dbReference type="SMART" id="SM00333"/>
    </source>
</evidence>
<reference evidence="12" key="1">
    <citation type="submission" date="2025-08" db="UniProtKB">
        <authorList>
            <consortium name="RefSeq"/>
        </authorList>
    </citation>
    <scope>IDENTIFICATION</scope>
    <source>
        <tissue evidence="12">Sperm</tissue>
    </source>
</reference>
<feature type="compositionally biased region" description="Basic and acidic residues" evidence="7">
    <location>
        <begin position="222"/>
        <end position="231"/>
    </location>
</feature>
<feature type="domain" description="Tudor" evidence="9">
    <location>
        <begin position="31"/>
        <end position="91"/>
    </location>
</feature>
<dbReference type="Gene3D" id="3.30.40.10">
    <property type="entry name" value="Zinc/RING finger domain, C3HC4 (zinc finger)"/>
    <property type="match status" value="1"/>
</dbReference>
<keyword evidence="6" id="KW-0539">Nucleus</keyword>
<feature type="domain" description="Zinc finger PHD-type" evidence="8">
    <location>
        <begin position="514"/>
        <end position="558"/>
    </location>
</feature>
<feature type="compositionally biased region" description="Basic residues" evidence="7">
    <location>
        <begin position="462"/>
        <end position="473"/>
    </location>
</feature>